<gene>
    <name evidence="3" type="ORF">Pmani_006987</name>
</gene>
<keyword evidence="4" id="KW-1185">Reference proteome</keyword>
<comment type="caution">
    <text evidence="3">The sequence shown here is derived from an EMBL/GenBank/DDBJ whole genome shotgun (WGS) entry which is preliminary data.</text>
</comment>
<keyword evidence="2" id="KW-0732">Signal</keyword>
<evidence type="ECO:0000256" key="2">
    <source>
        <dbReference type="SAM" id="SignalP"/>
    </source>
</evidence>
<dbReference type="Proteomes" id="UP001292094">
    <property type="component" value="Unassembled WGS sequence"/>
</dbReference>
<protein>
    <submittedName>
        <fullName evidence="3">Uncharacterized protein</fullName>
    </submittedName>
</protein>
<evidence type="ECO:0000256" key="1">
    <source>
        <dbReference type="SAM" id="MobiDB-lite"/>
    </source>
</evidence>
<sequence length="245" mass="27333">MSQVLFSLLTSPYVLTQQSGPSLCSVPGCSVRISTDGHRQCSLHADCWSSEGFDPEACQVCSPWVLDLQRSSPEARNSLESSALLRKAWTRARKMRIKLGFEAVWRNPTLGTSLAIIRQRTISSHLIRSTRRRTPSQRVPPPRRPLQDTPPSLPPPRAVNPGRARRGTPEKGRTGKRMNRDSSSSPTPRRRKSRSSTPRVSREEASSLSSQFRDLVNSLPDMFNKLLEARFPDNSPPSGSSFNQS</sequence>
<feature type="signal peptide" evidence="2">
    <location>
        <begin position="1"/>
        <end position="16"/>
    </location>
</feature>
<dbReference type="EMBL" id="JAWZYT010000531">
    <property type="protein sequence ID" value="KAK4322188.1"/>
    <property type="molecule type" value="Genomic_DNA"/>
</dbReference>
<evidence type="ECO:0000313" key="3">
    <source>
        <dbReference type="EMBL" id="KAK4322188.1"/>
    </source>
</evidence>
<reference evidence="3" key="1">
    <citation type="submission" date="2023-11" db="EMBL/GenBank/DDBJ databases">
        <title>Genome assemblies of two species of porcelain crab, Petrolisthes cinctipes and Petrolisthes manimaculis (Anomura: Porcellanidae).</title>
        <authorList>
            <person name="Angst P."/>
        </authorList>
    </citation>
    <scope>NUCLEOTIDE SEQUENCE</scope>
    <source>
        <strain evidence="3">PB745_02</strain>
        <tissue evidence="3">Gill</tissue>
    </source>
</reference>
<accession>A0AAE1UF77</accession>
<name>A0AAE1UF77_9EUCA</name>
<feature type="chain" id="PRO_5042086319" evidence="2">
    <location>
        <begin position="17"/>
        <end position="245"/>
    </location>
</feature>
<dbReference type="AlphaFoldDB" id="A0AAE1UF77"/>
<proteinExistence type="predicted"/>
<evidence type="ECO:0000313" key="4">
    <source>
        <dbReference type="Proteomes" id="UP001292094"/>
    </source>
</evidence>
<feature type="region of interest" description="Disordered" evidence="1">
    <location>
        <begin position="125"/>
        <end position="213"/>
    </location>
</feature>
<organism evidence="3 4">
    <name type="scientific">Petrolisthes manimaculis</name>
    <dbReference type="NCBI Taxonomy" id="1843537"/>
    <lineage>
        <taxon>Eukaryota</taxon>
        <taxon>Metazoa</taxon>
        <taxon>Ecdysozoa</taxon>
        <taxon>Arthropoda</taxon>
        <taxon>Crustacea</taxon>
        <taxon>Multicrustacea</taxon>
        <taxon>Malacostraca</taxon>
        <taxon>Eumalacostraca</taxon>
        <taxon>Eucarida</taxon>
        <taxon>Decapoda</taxon>
        <taxon>Pleocyemata</taxon>
        <taxon>Anomura</taxon>
        <taxon>Galatheoidea</taxon>
        <taxon>Porcellanidae</taxon>
        <taxon>Petrolisthes</taxon>
    </lineage>
</organism>